<name>A0ACC0CTK0_9PEZI</name>
<accession>A0ACC0CTK0</accession>
<dbReference type="EMBL" id="MU394348">
    <property type="protein sequence ID" value="KAI6083714.1"/>
    <property type="molecule type" value="Genomic_DNA"/>
</dbReference>
<keyword evidence="2" id="KW-1185">Reference proteome</keyword>
<protein>
    <submittedName>
        <fullName evidence="1">Uncharacterized protein</fullName>
    </submittedName>
</protein>
<gene>
    <name evidence="1" type="ORF">F4821DRAFT_185037</name>
</gene>
<evidence type="ECO:0000313" key="2">
    <source>
        <dbReference type="Proteomes" id="UP001497680"/>
    </source>
</evidence>
<reference evidence="1 2" key="1">
    <citation type="journal article" date="2022" name="New Phytol.">
        <title>Ecological generalism drives hyperdiversity of secondary metabolite gene clusters in xylarialean endophytes.</title>
        <authorList>
            <person name="Franco M.E.E."/>
            <person name="Wisecaver J.H."/>
            <person name="Arnold A.E."/>
            <person name="Ju Y.M."/>
            <person name="Slot J.C."/>
            <person name="Ahrendt S."/>
            <person name="Moore L.P."/>
            <person name="Eastman K.E."/>
            <person name="Scott K."/>
            <person name="Konkel Z."/>
            <person name="Mondo S.J."/>
            <person name="Kuo A."/>
            <person name="Hayes R.D."/>
            <person name="Haridas S."/>
            <person name="Andreopoulos B."/>
            <person name="Riley R."/>
            <person name="LaButti K."/>
            <person name="Pangilinan J."/>
            <person name="Lipzen A."/>
            <person name="Amirebrahimi M."/>
            <person name="Yan J."/>
            <person name="Adam C."/>
            <person name="Keymanesh K."/>
            <person name="Ng V."/>
            <person name="Louie K."/>
            <person name="Northen T."/>
            <person name="Drula E."/>
            <person name="Henrissat B."/>
            <person name="Hsieh H.M."/>
            <person name="Youens-Clark K."/>
            <person name="Lutzoni F."/>
            <person name="Miadlikowska J."/>
            <person name="Eastwood D.C."/>
            <person name="Hamelin R.C."/>
            <person name="Grigoriev I.V."/>
            <person name="U'Ren J.M."/>
        </authorList>
    </citation>
    <scope>NUCLEOTIDE SEQUENCE [LARGE SCALE GENOMIC DNA]</scope>
    <source>
        <strain evidence="1 2">ER1909</strain>
    </source>
</reference>
<proteinExistence type="predicted"/>
<evidence type="ECO:0000313" key="1">
    <source>
        <dbReference type="EMBL" id="KAI6083714.1"/>
    </source>
</evidence>
<organism evidence="1 2">
    <name type="scientific">Hypoxylon rubiginosum</name>
    <dbReference type="NCBI Taxonomy" id="110542"/>
    <lineage>
        <taxon>Eukaryota</taxon>
        <taxon>Fungi</taxon>
        <taxon>Dikarya</taxon>
        <taxon>Ascomycota</taxon>
        <taxon>Pezizomycotina</taxon>
        <taxon>Sordariomycetes</taxon>
        <taxon>Xylariomycetidae</taxon>
        <taxon>Xylariales</taxon>
        <taxon>Hypoxylaceae</taxon>
        <taxon>Hypoxylon</taxon>
    </lineage>
</organism>
<dbReference type="Proteomes" id="UP001497680">
    <property type="component" value="Unassembled WGS sequence"/>
</dbReference>
<sequence>MASIRDLISSSEQDNSAESVPEATGNPSEKSGTISETTHFVIEFILDIVCPYCYITLKNLDAAITLYKAGHPEAVIDVVCTPFFLDPLAVRSAYNKSTYIQGRDLQPQDHKNERFFSLAKAAGIDFSWKGITGNTRDAHKLLRFALEPTPTALRSTAFVTTNTHTPPPPPPETATTATSTTATTHGPALQLQLLATLFAAHHTGDADISDPSFLSVLGASVLKDLFPSSSSSPAPADLLRAEVLESGAWGAAVDALVADARRGRSVLIGAVPTLVVNDRYVIGGAQDVGFLVGELERIRVAGVGGGRGAAAVAVGQGQVGGGSG</sequence>
<comment type="caution">
    <text evidence="1">The sequence shown here is derived from an EMBL/GenBank/DDBJ whole genome shotgun (WGS) entry which is preliminary data.</text>
</comment>